<evidence type="ECO:0000313" key="2">
    <source>
        <dbReference type="EMBL" id="OWV04294.1"/>
    </source>
</evidence>
<feature type="compositionally biased region" description="Basic residues" evidence="1">
    <location>
        <begin position="74"/>
        <end position="89"/>
    </location>
</feature>
<dbReference type="EMBL" id="MZMV01000036">
    <property type="protein sequence ID" value="OWV04294.1"/>
    <property type="molecule type" value="Genomic_DNA"/>
</dbReference>
<feature type="compositionally biased region" description="Low complexity" evidence="1">
    <location>
        <begin position="15"/>
        <end position="29"/>
    </location>
</feature>
<comment type="caution">
    <text evidence="2">The sequence shown here is derived from an EMBL/GenBank/DDBJ whole genome shotgun (WGS) entry which is preliminary data.</text>
</comment>
<dbReference type="AlphaFoldDB" id="A0A246RID9"/>
<dbReference type="Proteomes" id="UP000197174">
    <property type="component" value="Unassembled WGS sequence"/>
</dbReference>
<gene>
    <name evidence="2" type="ORF">B5D80_20510</name>
</gene>
<sequence length="115" mass="12470">MPGLCRPVALPASQAEPAAGVRPRPAGAGHLPLPADARRDRRCAAGRHRPGRPGRLLHPVPRLDPPRPATTRPAARHAIRVVARSRTRRPGLIDTRGPRWGCPRRPDSPTWAPLS</sequence>
<name>A0A246RID9_9ACTN</name>
<protein>
    <submittedName>
        <fullName evidence="2">Uncharacterized protein</fullName>
    </submittedName>
</protein>
<accession>A0A246RID9</accession>
<proteinExistence type="predicted"/>
<organism evidence="2 3">
    <name type="scientific">Micromonospora wenchangensis</name>
    <dbReference type="NCBI Taxonomy" id="1185415"/>
    <lineage>
        <taxon>Bacteria</taxon>
        <taxon>Bacillati</taxon>
        <taxon>Actinomycetota</taxon>
        <taxon>Actinomycetes</taxon>
        <taxon>Micromonosporales</taxon>
        <taxon>Micromonosporaceae</taxon>
        <taxon>Micromonospora</taxon>
    </lineage>
</organism>
<evidence type="ECO:0000313" key="3">
    <source>
        <dbReference type="Proteomes" id="UP000197174"/>
    </source>
</evidence>
<reference evidence="2 3" key="1">
    <citation type="submission" date="2017-03" db="EMBL/GenBank/DDBJ databases">
        <title>Whole genome sequence of Micromonospora wenchangensis, isolated from mangrove soil.</title>
        <authorList>
            <person name="Yang H."/>
        </authorList>
    </citation>
    <scope>NUCLEOTIDE SEQUENCE [LARGE SCALE GENOMIC DNA]</scope>
    <source>
        <strain evidence="2 3">CCTCC AA 2012002</strain>
    </source>
</reference>
<feature type="region of interest" description="Disordered" evidence="1">
    <location>
        <begin position="1"/>
        <end position="115"/>
    </location>
</feature>
<evidence type="ECO:0000256" key="1">
    <source>
        <dbReference type="SAM" id="MobiDB-lite"/>
    </source>
</evidence>
<keyword evidence="3" id="KW-1185">Reference proteome</keyword>